<dbReference type="EMBL" id="BART01026101">
    <property type="protein sequence ID" value="GAG92817.1"/>
    <property type="molecule type" value="Genomic_DNA"/>
</dbReference>
<organism evidence="1">
    <name type="scientific">marine sediment metagenome</name>
    <dbReference type="NCBI Taxonomy" id="412755"/>
    <lineage>
        <taxon>unclassified sequences</taxon>
        <taxon>metagenomes</taxon>
        <taxon>ecological metagenomes</taxon>
    </lineage>
</organism>
<reference evidence="1" key="1">
    <citation type="journal article" date="2014" name="Front. Microbiol.">
        <title>High frequency of phylogenetically diverse reductive dehalogenase-homologous genes in deep subseafloor sedimentary metagenomes.</title>
        <authorList>
            <person name="Kawai M."/>
            <person name="Futagami T."/>
            <person name="Toyoda A."/>
            <person name="Takaki Y."/>
            <person name="Nishi S."/>
            <person name="Hori S."/>
            <person name="Arai W."/>
            <person name="Tsubouchi T."/>
            <person name="Morono Y."/>
            <person name="Uchiyama I."/>
            <person name="Ito T."/>
            <person name="Fujiyama A."/>
            <person name="Inagaki F."/>
            <person name="Takami H."/>
        </authorList>
    </citation>
    <scope>NUCLEOTIDE SEQUENCE</scope>
    <source>
        <strain evidence="1">Expedition CK06-06</strain>
    </source>
</reference>
<sequence>PPLTHDYHPRDIRLVLENAGIRGDKDEPGDWQIMLERMETHRRKRIDVVIGAGPGNRDTFWECYAAVDKSLPKYDRRCYAHVVMGSGSYKGLVAIEYWYAYLYNDWKTVHEMDWEEVVVILGVNRKGSEIPLACGCSAHHGGYRLRWNRVEKVDYQGNRDDKHDTRSIRFTPFLS</sequence>
<gene>
    <name evidence="1" type="ORF">S01H4_46659</name>
</gene>
<proteinExistence type="predicted"/>
<protein>
    <submittedName>
        <fullName evidence="1">Uncharacterized protein</fullName>
    </submittedName>
</protein>
<comment type="caution">
    <text evidence="1">The sequence shown here is derived from an EMBL/GenBank/DDBJ whole genome shotgun (WGS) entry which is preliminary data.</text>
</comment>
<accession>X1CI99</accession>
<name>X1CI99_9ZZZZ</name>
<dbReference type="AlphaFoldDB" id="X1CI99"/>
<evidence type="ECO:0000313" key="1">
    <source>
        <dbReference type="EMBL" id="GAG92817.1"/>
    </source>
</evidence>
<feature type="non-terminal residue" evidence="1">
    <location>
        <position position="1"/>
    </location>
</feature>